<comment type="caution">
    <text evidence="1">The sequence shown here is derived from an EMBL/GenBank/DDBJ whole genome shotgun (WGS) entry which is preliminary data.</text>
</comment>
<sequence>MSYKFSPTSFATPTSVVPALFLSQHQHTMPDWWPSGHDTIL</sequence>
<proteinExistence type="predicted"/>
<organism evidence="1 2">
    <name type="scientific">Ophiophagus hannah</name>
    <name type="common">King cobra</name>
    <name type="synonym">Naja hannah</name>
    <dbReference type="NCBI Taxonomy" id="8665"/>
    <lineage>
        <taxon>Eukaryota</taxon>
        <taxon>Metazoa</taxon>
        <taxon>Chordata</taxon>
        <taxon>Craniata</taxon>
        <taxon>Vertebrata</taxon>
        <taxon>Euteleostomi</taxon>
        <taxon>Lepidosauria</taxon>
        <taxon>Squamata</taxon>
        <taxon>Bifurcata</taxon>
        <taxon>Unidentata</taxon>
        <taxon>Episquamata</taxon>
        <taxon>Toxicofera</taxon>
        <taxon>Serpentes</taxon>
        <taxon>Colubroidea</taxon>
        <taxon>Elapidae</taxon>
        <taxon>Elapinae</taxon>
        <taxon>Ophiophagus</taxon>
    </lineage>
</organism>
<accession>V8N6Z2</accession>
<evidence type="ECO:0000313" key="1">
    <source>
        <dbReference type="EMBL" id="ETE57880.1"/>
    </source>
</evidence>
<keyword evidence="2" id="KW-1185">Reference proteome</keyword>
<name>V8N6Z2_OPHHA</name>
<dbReference type="AlphaFoldDB" id="V8N6Z2"/>
<dbReference type="Proteomes" id="UP000018936">
    <property type="component" value="Unassembled WGS sequence"/>
</dbReference>
<dbReference type="EMBL" id="AZIM01007600">
    <property type="protein sequence ID" value="ETE57880.1"/>
    <property type="molecule type" value="Genomic_DNA"/>
</dbReference>
<reference evidence="1 2" key="1">
    <citation type="journal article" date="2013" name="Proc. Natl. Acad. Sci. U.S.A.">
        <title>The king cobra genome reveals dynamic gene evolution and adaptation in the snake venom system.</title>
        <authorList>
            <person name="Vonk F.J."/>
            <person name="Casewell N.R."/>
            <person name="Henkel C.V."/>
            <person name="Heimberg A.M."/>
            <person name="Jansen H.J."/>
            <person name="McCleary R.J."/>
            <person name="Kerkkamp H.M."/>
            <person name="Vos R.A."/>
            <person name="Guerreiro I."/>
            <person name="Calvete J.J."/>
            <person name="Wuster W."/>
            <person name="Woods A.E."/>
            <person name="Logan J.M."/>
            <person name="Harrison R.A."/>
            <person name="Castoe T.A."/>
            <person name="de Koning A.P."/>
            <person name="Pollock D.D."/>
            <person name="Yandell M."/>
            <person name="Calderon D."/>
            <person name="Renjifo C."/>
            <person name="Currier R.B."/>
            <person name="Salgado D."/>
            <person name="Pla D."/>
            <person name="Sanz L."/>
            <person name="Hyder A.S."/>
            <person name="Ribeiro J.M."/>
            <person name="Arntzen J.W."/>
            <person name="van den Thillart G.E."/>
            <person name="Boetzer M."/>
            <person name="Pirovano W."/>
            <person name="Dirks R.P."/>
            <person name="Spaink H.P."/>
            <person name="Duboule D."/>
            <person name="McGlinn E."/>
            <person name="Kini R.M."/>
            <person name="Richardson M.K."/>
        </authorList>
    </citation>
    <scope>NUCLEOTIDE SEQUENCE</scope>
    <source>
        <tissue evidence="1">Blood</tissue>
    </source>
</reference>
<evidence type="ECO:0000313" key="2">
    <source>
        <dbReference type="Proteomes" id="UP000018936"/>
    </source>
</evidence>
<gene>
    <name evidence="1" type="ORF">L345_16401</name>
</gene>
<protein>
    <submittedName>
        <fullName evidence="1">Uncharacterized protein</fullName>
    </submittedName>
</protein>